<dbReference type="Ensembl" id="ENSCSET00000005508.1">
    <property type="protein sequence ID" value="ENSCSEP00000005449.1"/>
    <property type="gene ID" value="ENSCSEG00000003529.1"/>
</dbReference>
<evidence type="ECO:0000313" key="3">
    <source>
        <dbReference type="Ensembl" id="ENSCSEP00000005449.1"/>
    </source>
</evidence>
<reference evidence="3 4" key="1">
    <citation type="journal article" date="2014" name="Nat. Genet.">
        <title>Whole-genome sequence of a flatfish provides insights into ZW sex chromosome evolution and adaptation to a benthic lifestyle.</title>
        <authorList>
            <person name="Chen S."/>
            <person name="Zhang G."/>
            <person name="Shao C."/>
            <person name="Huang Q."/>
            <person name="Liu G."/>
            <person name="Zhang P."/>
            <person name="Song W."/>
            <person name="An N."/>
            <person name="Chalopin D."/>
            <person name="Volff J.N."/>
            <person name="Hong Y."/>
            <person name="Li Q."/>
            <person name="Sha Z."/>
            <person name="Zhou H."/>
            <person name="Xie M."/>
            <person name="Yu Q."/>
            <person name="Liu Y."/>
            <person name="Xiang H."/>
            <person name="Wang N."/>
            <person name="Wu K."/>
            <person name="Yang C."/>
            <person name="Zhou Q."/>
            <person name="Liao X."/>
            <person name="Yang L."/>
            <person name="Hu Q."/>
            <person name="Zhang J."/>
            <person name="Meng L."/>
            <person name="Jin L."/>
            <person name="Tian Y."/>
            <person name="Lian J."/>
            <person name="Yang J."/>
            <person name="Miao G."/>
            <person name="Liu S."/>
            <person name="Liang Z."/>
            <person name="Yan F."/>
            <person name="Li Y."/>
            <person name="Sun B."/>
            <person name="Zhang H."/>
            <person name="Zhang J."/>
            <person name="Zhu Y."/>
            <person name="Du M."/>
            <person name="Zhao Y."/>
            <person name="Schartl M."/>
            <person name="Tang Q."/>
            <person name="Wang J."/>
        </authorList>
    </citation>
    <scope>NUCLEOTIDE SEQUENCE</scope>
</reference>
<feature type="compositionally biased region" description="Polar residues" evidence="2">
    <location>
        <begin position="56"/>
        <end position="67"/>
    </location>
</feature>
<evidence type="ECO:0008006" key="5">
    <source>
        <dbReference type="Google" id="ProtNLM"/>
    </source>
</evidence>
<feature type="region of interest" description="Disordered" evidence="2">
    <location>
        <begin position="151"/>
        <end position="180"/>
    </location>
</feature>
<dbReference type="Proteomes" id="UP000265120">
    <property type="component" value="Chromosome 8"/>
</dbReference>
<feature type="region of interest" description="Disordered" evidence="2">
    <location>
        <begin position="1"/>
        <end position="43"/>
    </location>
</feature>
<proteinExistence type="predicted"/>
<reference evidence="3" key="2">
    <citation type="submission" date="2025-08" db="UniProtKB">
        <authorList>
            <consortium name="Ensembl"/>
        </authorList>
    </citation>
    <scope>IDENTIFICATION</scope>
</reference>
<keyword evidence="1" id="KW-0597">Phosphoprotein</keyword>
<reference evidence="3" key="3">
    <citation type="submission" date="2025-09" db="UniProtKB">
        <authorList>
            <consortium name="Ensembl"/>
        </authorList>
    </citation>
    <scope>IDENTIFICATION</scope>
</reference>
<dbReference type="STRING" id="244447.ENSCSEP00000005449"/>
<feature type="region of interest" description="Disordered" evidence="2">
    <location>
        <begin position="55"/>
        <end position="107"/>
    </location>
</feature>
<dbReference type="PANTHER" id="PTHR16095:SF9">
    <property type="entry name" value="PROLINE AND SERINE-RICH PROTEIN 2"/>
    <property type="match status" value="1"/>
</dbReference>
<feature type="compositionally biased region" description="Low complexity" evidence="2">
    <location>
        <begin position="68"/>
        <end position="77"/>
    </location>
</feature>
<dbReference type="AlphaFoldDB" id="A0A3P8UUF1"/>
<organism evidence="3 4">
    <name type="scientific">Cynoglossus semilaevis</name>
    <name type="common">Tongue sole</name>
    <dbReference type="NCBI Taxonomy" id="244447"/>
    <lineage>
        <taxon>Eukaryota</taxon>
        <taxon>Metazoa</taxon>
        <taxon>Chordata</taxon>
        <taxon>Craniata</taxon>
        <taxon>Vertebrata</taxon>
        <taxon>Euteleostomi</taxon>
        <taxon>Actinopterygii</taxon>
        <taxon>Neopterygii</taxon>
        <taxon>Teleostei</taxon>
        <taxon>Neoteleostei</taxon>
        <taxon>Acanthomorphata</taxon>
        <taxon>Carangaria</taxon>
        <taxon>Pleuronectiformes</taxon>
        <taxon>Pleuronectoidei</taxon>
        <taxon>Cynoglossidae</taxon>
        <taxon>Cynoglossinae</taxon>
        <taxon>Cynoglossus</taxon>
    </lineage>
</organism>
<feature type="compositionally biased region" description="Low complexity" evidence="2">
    <location>
        <begin position="27"/>
        <end position="40"/>
    </location>
</feature>
<dbReference type="OMA" id="QEKQAHM"/>
<evidence type="ECO:0000313" key="4">
    <source>
        <dbReference type="Proteomes" id="UP000265120"/>
    </source>
</evidence>
<dbReference type="InParanoid" id="A0A3P8UUF1"/>
<dbReference type="Pfam" id="PF15385">
    <property type="entry name" value="SARG"/>
    <property type="match status" value="1"/>
</dbReference>
<sequence length="246" mass="27024">MVTPESHVEVKPSHDSLPSEYNPPLPSGSFGSSDSHYSYHPPGCIPTPVLIAQKIAESQSGGSADTISSSLHRSSSLETENPPRYSTDHHSKQGPPTSVKPTRFPPNISVILGSKEHHGQNVGNVNIHERKAQMLANLSGTSHQLLQQEPQQVTEPQKARNIPTRSISFKDPSPDKSRMEALPPRHSYHGISQHKQAQPAPPMDHNKRRTNSLFRPQGITVQFGGRGASDESRKEALRKLGLLKEF</sequence>
<protein>
    <recommendedName>
        <fullName evidence="5">Proline and serine rich 2</fullName>
    </recommendedName>
</protein>
<keyword evidence="4" id="KW-1185">Reference proteome</keyword>
<accession>A0A3P8UUF1</accession>
<dbReference type="PANTHER" id="PTHR16095">
    <property type="entry name" value="TRANSMEMBRANE PROTEIN 143 FAMILY MEMBER"/>
    <property type="match status" value="1"/>
</dbReference>
<feature type="compositionally biased region" description="Basic and acidic residues" evidence="2">
    <location>
        <begin position="1"/>
        <end position="14"/>
    </location>
</feature>
<dbReference type="GeneTree" id="ENSGT01010000222533"/>
<evidence type="ECO:0000256" key="1">
    <source>
        <dbReference type="ARBA" id="ARBA00022553"/>
    </source>
</evidence>
<evidence type="ECO:0000256" key="2">
    <source>
        <dbReference type="SAM" id="MobiDB-lite"/>
    </source>
</evidence>
<name>A0A3P8UUF1_CYNSE</name>